<reference evidence="2 3" key="1">
    <citation type="submission" date="2016-10" db="EMBL/GenBank/DDBJ databases">
        <authorList>
            <person name="Varghese N."/>
            <person name="Submissions S."/>
        </authorList>
    </citation>
    <scope>NUCLEOTIDE SEQUENCE [LARGE SCALE GENOMIC DNA]</scope>
    <source>
        <strain evidence="2 3">DSM 16733</strain>
    </source>
</reference>
<dbReference type="AlphaFoldDB" id="A0AAX2DJD8"/>
<dbReference type="GeneID" id="76215221"/>
<name>A0AAX2DJD8_9PSED</name>
<evidence type="ECO:0000256" key="1">
    <source>
        <dbReference type="SAM" id="MobiDB-lite"/>
    </source>
</evidence>
<accession>A0AAX2DJD8</accession>
<dbReference type="RefSeq" id="WP_047702040.1">
    <property type="nucleotide sequence ID" value="NZ_LT629790.1"/>
</dbReference>
<proteinExistence type="predicted"/>
<protein>
    <recommendedName>
        <fullName evidence="4">Mu-like prophage FluMu N-terminal domain-containing protein</fullName>
    </recommendedName>
</protein>
<evidence type="ECO:0008006" key="4">
    <source>
        <dbReference type="Google" id="ProtNLM"/>
    </source>
</evidence>
<organism evidence="2 3">
    <name type="scientific">Pseudomonas mediterranea</name>
    <dbReference type="NCBI Taxonomy" id="183795"/>
    <lineage>
        <taxon>Bacteria</taxon>
        <taxon>Pseudomonadati</taxon>
        <taxon>Pseudomonadota</taxon>
        <taxon>Gammaproteobacteria</taxon>
        <taxon>Pseudomonadales</taxon>
        <taxon>Pseudomonadaceae</taxon>
        <taxon>Pseudomonas</taxon>
    </lineage>
</organism>
<feature type="region of interest" description="Disordered" evidence="1">
    <location>
        <begin position="43"/>
        <end position="73"/>
    </location>
</feature>
<dbReference type="EMBL" id="LT629790">
    <property type="protein sequence ID" value="SDU74672.1"/>
    <property type="molecule type" value="Genomic_DNA"/>
</dbReference>
<sequence length="73" mass="8073">MSEIKLQTKKGFLNQGAYAKRGATITADEFRAAELHRLGLVEDYEVKQSPEPENKKAPEPQNKAASKSKAKAE</sequence>
<gene>
    <name evidence="2" type="ORF">SAMN05216476_5260</name>
</gene>
<evidence type="ECO:0000313" key="2">
    <source>
        <dbReference type="EMBL" id="SDU74672.1"/>
    </source>
</evidence>
<dbReference type="Proteomes" id="UP000183772">
    <property type="component" value="Chromosome I"/>
</dbReference>
<keyword evidence="3" id="KW-1185">Reference proteome</keyword>
<feature type="compositionally biased region" description="Basic and acidic residues" evidence="1">
    <location>
        <begin position="43"/>
        <end position="58"/>
    </location>
</feature>
<evidence type="ECO:0000313" key="3">
    <source>
        <dbReference type="Proteomes" id="UP000183772"/>
    </source>
</evidence>